<reference evidence="11 12" key="1">
    <citation type="submission" date="2019-07" db="EMBL/GenBank/DDBJ databases">
        <authorList>
            <person name="Duangmal K."/>
            <person name="Teo W.F.A."/>
        </authorList>
    </citation>
    <scope>NUCLEOTIDE SEQUENCE [LARGE SCALE GENOMIC DNA]</scope>
    <source>
        <strain evidence="11 12">TBRC 6029</strain>
    </source>
</reference>
<dbReference type="GO" id="GO:0005737">
    <property type="term" value="C:cytoplasm"/>
    <property type="evidence" value="ECO:0007669"/>
    <property type="project" value="UniProtKB-SubCell"/>
</dbReference>
<evidence type="ECO:0000313" key="12">
    <source>
        <dbReference type="Proteomes" id="UP000320011"/>
    </source>
</evidence>
<accession>A0A558BKW6</accession>
<proteinExistence type="inferred from homology"/>
<dbReference type="PANTHER" id="PTHR35794">
    <property type="entry name" value="CELL DIVISION PROTEIN DIVIVA"/>
    <property type="match status" value="1"/>
</dbReference>
<dbReference type="InterPro" id="IPR007793">
    <property type="entry name" value="DivIVA_fam"/>
</dbReference>
<comment type="similarity">
    <text evidence="2">Belongs to the DivIVA family.</text>
</comment>
<protein>
    <recommendedName>
        <fullName evidence="3">Cell wall synthesis protein Wag31</fullName>
    </recommendedName>
    <alternativeName>
        <fullName evidence="8">Antigen 84</fullName>
    </alternativeName>
</protein>
<dbReference type="PANTHER" id="PTHR35794:SF2">
    <property type="entry name" value="CELL DIVISION PROTEIN DIVIVA"/>
    <property type="match status" value="1"/>
</dbReference>
<sequence>MTLQANDQRQPGFRRGLTPEQVRSITFSKSPLGRRGVDPNEVELFQRRIAEEIAAGEAENARLRAEIDRLRDWYRSRGENIDSAPQKPQADMMAVQMLSEAQLQAEAYIAQAEAHCRQLTGDARRQADALLEEAQQRAEAAATEAVRQYRADSGANHAAGVEEMERRMAWLRAFCHAVQVQLHAASDAFAQEVDKLARLPEHLSPPPQKGDYDQHL</sequence>
<evidence type="ECO:0000256" key="10">
    <source>
        <dbReference type="SAM" id="MobiDB-lite"/>
    </source>
</evidence>
<keyword evidence="7" id="KW-0131">Cell cycle</keyword>
<dbReference type="RefSeq" id="WP_144591172.1">
    <property type="nucleotide sequence ID" value="NZ_VJWX01000303.1"/>
</dbReference>
<dbReference type="NCBIfam" id="TIGR03544">
    <property type="entry name" value="DivI1A_domain"/>
    <property type="match status" value="1"/>
</dbReference>
<organism evidence="11 12">
    <name type="scientific">Amycolatopsis rhizosphaerae</name>
    <dbReference type="NCBI Taxonomy" id="2053003"/>
    <lineage>
        <taxon>Bacteria</taxon>
        <taxon>Bacillati</taxon>
        <taxon>Actinomycetota</taxon>
        <taxon>Actinomycetes</taxon>
        <taxon>Pseudonocardiales</taxon>
        <taxon>Pseudonocardiaceae</taxon>
        <taxon>Amycolatopsis</taxon>
    </lineage>
</organism>
<name>A0A558BKW6_9PSEU</name>
<evidence type="ECO:0000256" key="2">
    <source>
        <dbReference type="ARBA" id="ARBA00009008"/>
    </source>
</evidence>
<feature type="region of interest" description="Disordered" evidence="10">
    <location>
        <begin position="1"/>
        <end position="37"/>
    </location>
</feature>
<keyword evidence="6 9" id="KW-0175">Coiled coil</keyword>
<evidence type="ECO:0000256" key="5">
    <source>
        <dbReference type="ARBA" id="ARBA00022618"/>
    </source>
</evidence>
<evidence type="ECO:0000256" key="9">
    <source>
        <dbReference type="SAM" id="Coils"/>
    </source>
</evidence>
<keyword evidence="5" id="KW-0132">Cell division</keyword>
<evidence type="ECO:0000256" key="8">
    <source>
        <dbReference type="ARBA" id="ARBA00031737"/>
    </source>
</evidence>
<comment type="subcellular location">
    <subcellularLocation>
        <location evidence="1">Cytoplasm</location>
    </subcellularLocation>
</comment>
<reference evidence="11 12" key="2">
    <citation type="submission" date="2019-08" db="EMBL/GenBank/DDBJ databases">
        <title>Amycolatopsis acidicola sp. nov., isolated from peat swamp forest soil.</title>
        <authorList>
            <person name="Srisuk N."/>
        </authorList>
    </citation>
    <scope>NUCLEOTIDE SEQUENCE [LARGE SCALE GENOMIC DNA]</scope>
    <source>
        <strain evidence="11 12">TBRC 6029</strain>
    </source>
</reference>
<keyword evidence="4" id="KW-0963">Cytoplasm</keyword>
<comment type="caution">
    <text evidence="11">The sequence shown here is derived from an EMBL/GenBank/DDBJ whole genome shotgun (WGS) entry which is preliminary data.</text>
</comment>
<dbReference type="OrthoDB" id="4210347at2"/>
<evidence type="ECO:0000313" key="11">
    <source>
        <dbReference type="EMBL" id="TVT37146.1"/>
    </source>
</evidence>
<evidence type="ECO:0000256" key="3">
    <source>
        <dbReference type="ARBA" id="ARBA00018787"/>
    </source>
</evidence>
<evidence type="ECO:0000256" key="4">
    <source>
        <dbReference type="ARBA" id="ARBA00022490"/>
    </source>
</evidence>
<evidence type="ECO:0000256" key="1">
    <source>
        <dbReference type="ARBA" id="ARBA00004496"/>
    </source>
</evidence>
<keyword evidence="12" id="KW-1185">Reference proteome</keyword>
<dbReference type="EMBL" id="VJWX01000303">
    <property type="protein sequence ID" value="TVT37146.1"/>
    <property type="molecule type" value="Genomic_DNA"/>
</dbReference>
<dbReference type="AlphaFoldDB" id="A0A558BKW6"/>
<dbReference type="InterPro" id="IPR019933">
    <property type="entry name" value="DivIVA_domain"/>
</dbReference>
<dbReference type="Gene3D" id="6.10.250.660">
    <property type="match status" value="1"/>
</dbReference>
<feature type="coiled-coil region" evidence="9">
    <location>
        <begin position="124"/>
        <end position="151"/>
    </location>
</feature>
<dbReference type="GO" id="GO:0051301">
    <property type="term" value="P:cell division"/>
    <property type="evidence" value="ECO:0007669"/>
    <property type="project" value="UniProtKB-KW"/>
</dbReference>
<evidence type="ECO:0000256" key="7">
    <source>
        <dbReference type="ARBA" id="ARBA00023306"/>
    </source>
</evidence>
<evidence type="ECO:0000256" key="6">
    <source>
        <dbReference type="ARBA" id="ARBA00023054"/>
    </source>
</evidence>
<dbReference type="Proteomes" id="UP000320011">
    <property type="component" value="Unassembled WGS sequence"/>
</dbReference>
<gene>
    <name evidence="11" type="ORF">FNH05_25100</name>
</gene>